<dbReference type="EMBL" id="UINC01004614">
    <property type="protein sequence ID" value="SVA15643.1"/>
    <property type="molecule type" value="Genomic_DNA"/>
</dbReference>
<dbReference type="AlphaFoldDB" id="A0A381TNM0"/>
<organism evidence="1">
    <name type="scientific">marine metagenome</name>
    <dbReference type="NCBI Taxonomy" id="408172"/>
    <lineage>
        <taxon>unclassified sequences</taxon>
        <taxon>metagenomes</taxon>
        <taxon>ecological metagenomes</taxon>
    </lineage>
</organism>
<sequence length="43" mass="4843">TPDLLNAIQALSRLSYGPNSHDLRAATASGRYRLHYFNQLQRG</sequence>
<feature type="non-terminal residue" evidence="1">
    <location>
        <position position="1"/>
    </location>
</feature>
<name>A0A381TNM0_9ZZZZ</name>
<protein>
    <submittedName>
        <fullName evidence="1">Uncharacterized protein</fullName>
    </submittedName>
</protein>
<reference evidence="1" key="1">
    <citation type="submission" date="2018-05" db="EMBL/GenBank/DDBJ databases">
        <authorList>
            <person name="Lanie J.A."/>
            <person name="Ng W.-L."/>
            <person name="Kazmierczak K.M."/>
            <person name="Andrzejewski T.M."/>
            <person name="Davidsen T.M."/>
            <person name="Wayne K.J."/>
            <person name="Tettelin H."/>
            <person name="Glass J.I."/>
            <person name="Rusch D."/>
            <person name="Podicherti R."/>
            <person name="Tsui H.-C.T."/>
            <person name="Winkler M.E."/>
        </authorList>
    </citation>
    <scope>NUCLEOTIDE SEQUENCE</scope>
</reference>
<accession>A0A381TNM0</accession>
<gene>
    <name evidence="1" type="ORF">METZ01_LOCUS68497</name>
</gene>
<proteinExistence type="predicted"/>
<evidence type="ECO:0000313" key="1">
    <source>
        <dbReference type="EMBL" id="SVA15643.1"/>
    </source>
</evidence>